<dbReference type="SUPFAM" id="SSF49899">
    <property type="entry name" value="Concanavalin A-like lectins/glucanases"/>
    <property type="match status" value="1"/>
</dbReference>
<dbReference type="AlphaFoldDB" id="A0A556MMY6"/>
<dbReference type="InterPro" id="IPR013320">
    <property type="entry name" value="ConA-like_dom_sf"/>
</dbReference>
<dbReference type="Proteomes" id="UP000316008">
    <property type="component" value="Unassembled WGS sequence"/>
</dbReference>
<evidence type="ECO:0000313" key="1">
    <source>
        <dbReference type="EMBL" id="TSJ41304.1"/>
    </source>
</evidence>
<dbReference type="RefSeq" id="WP_144334116.1">
    <property type="nucleotide sequence ID" value="NZ_VLPL01000008.1"/>
</dbReference>
<gene>
    <name evidence="1" type="ORF">FO442_15445</name>
</gene>
<protein>
    <submittedName>
        <fullName evidence="1">Uncharacterized protein</fullName>
    </submittedName>
</protein>
<evidence type="ECO:0000313" key="2">
    <source>
        <dbReference type="Proteomes" id="UP000316008"/>
    </source>
</evidence>
<proteinExistence type="predicted"/>
<accession>A0A556MMY6</accession>
<sequence length="709" mass="81640">MPDKRYTEEQKNAMVEVLTKVGGPVQEIVHDTLQKSSIEIVEQAEKILEEDLNDLIKQNSLEEKVSSENSLIGKGFRGASWLFMYTNTRSLFNYELGSADQWESKDRFEQIRNMQIVDENTVRILDNQVVVASRNVAHARIDQTEVTTITWPLFSAHFHAEGTWVTNSTRMCYVSANNQIRREFNHSLPIPMPIPGATRSQFLLADHLRNILFVVDNNKLWKFKIHPAILTSHFEPVRISEPEHIHTFKEVRFFKDAQYSEKLGIIYLIPETAKAIYAFHPHTNYSLRIGKETPVIKVPAPIRPYRDFSLQCMIHINALENLSEYSLLGGVGMPTVFIRPRDSALIFRWYAPGNTHSEPLIDLAFPKAFEGCVGKWITLTVSMDSKKLNIHCNGKSFEHQLTDIYPTCWNMKPSDLFVGTIPDLPHHTGQIQSADFCIAELRVWNMALSKTEGKKAITNWLVSSKDGFPKGLSRYYRFDRARAASFQFKQEKFDYHLGTELVRKLEQVEGLESADWSDVEPPSFYADLIKIAEPNNVKIRSGLSICETSQQVFWGEDKTLRTSEIYGASALGVETPESIGIIPDTAVILNSKWQGFTHLQYLKYAKAQQLREVESGNDLIHAARMQTYLELTWMHQENEKRINDAKKFRKNDVTINQHAKKQKRFLEIHDAKRKIQEEENLLVIEKISNARMDALEKIRNARSEAIRRR</sequence>
<keyword evidence="2" id="KW-1185">Reference proteome</keyword>
<dbReference type="EMBL" id="VLPL01000008">
    <property type="protein sequence ID" value="TSJ41304.1"/>
    <property type="molecule type" value="Genomic_DNA"/>
</dbReference>
<dbReference type="GO" id="GO:0004553">
    <property type="term" value="F:hydrolase activity, hydrolyzing O-glycosyl compounds"/>
    <property type="evidence" value="ECO:0007669"/>
    <property type="project" value="UniProtKB-ARBA"/>
</dbReference>
<name>A0A556MMY6_9FLAO</name>
<dbReference type="Gene3D" id="2.60.120.200">
    <property type="match status" value="1"/>
</dbReference>
<organism evidence="1 2">
    <name type="scientific">Fluviicola chungangensis</name>
    <dbReference type="NCBI Taxonomy" id="2597671"/>
    <lineage>
        <taxon>Bacteria</taxon>
        <taxon>Pseudomonadati</taxon>
        <taxon>Bacteroidota</taxon>
        <taxon>Flavobacteriia</taxon>
        <taxon>Flavobacteriales</taxon>
        <taxon>Crocinitomicaceae</taxon>
        <taxon>Fluviicola</taxon>
    </lineage>
</organism>
<comment type="caution">
    <text evidence="1">The sequence shown here is derived from an EMBL/GenBank/DDBJ whole genome shotgun (WGS) entry which is preliminary data.</text>
</comment>
<reference evidence="1 2" key="1">
    <citation type="submission" date="2019-07" db="EMBL/GenBank/DDBJ databases">
        <authorList>
            <person name="Huq M.A."/>
        </authorList>
    </citation>
    <scope>NUCLEOTIDE SEQUENCE [LARGE SCALE GENOMIC DNA]</scope>
    <source>
        <strain evidence="1 2">MAH-3</strain>
    </source>
</reference>
<dbReference type="GO" id="GO:0005975">
    <property type="term" value="P:carbohydrate metabolic process"/>
    <property type="evidence" value="ECO:0007669"/>
    <property type="project" value="UniProtKB-ARBA"/>
</dbReference>